<reference evidence="3" key="1">
    <citation type="submission" date="2023-06" db="EMBL/GenBank/DDBJ databases">
        <title>Genome-scale phylogeny and comparative genomics of the fungal order Sordariales.</title>
        <authorList>
            <consortium name="Lawrence Berkeley National Laboratory"/>
            <person name="Hensen N."/>
            <person name="Bonometti L."/>
            <person name="Westerberg I."/>
            <person name="Brannstrom I.O."/>
            <person name="Guillou S."/>
            <person name="Cros-Aarteil S."/>
            <person name="Calhoun S."/>
            <person name="Haridas S."/>
            <person name="Kuo A."/>
            <person name="Mondo S."/>
            <person name="Pangilinan J."/>
            <person name="Riley R."/>
            <person name="Labutti K."/>
            <person name="Andreopoulos B."/>
            <person name="Lipzen A."/>
            <person name="Chen C."/>
            <person name="Yanf M."/>
            <person name="Daum C."/>
            <person name="Ng V."/>
            <person name="Clum A."/>
            <person name="Steindorff A."/>
            <person name="Ohm R."/>
            <person name="Martin F."/>
            <person name="Silar P."/>
            <person name="Natvig D."/>
            <person name="Lalanne C."/>
            <person name="Gautier V."/>
            <person name="Ament-Velasquez S.L."/>
            <person name="Kruys A."/>
            <person name="Hutchinson M.I."/>
            <person name="Powell A.J."/>
            <person name="Barry K."/>
            <person name="Miller A.N."/>
            <person name="Grigoriev I.V."/>
            <person name="Debuchy R."/>
            <person name="Gladieux P."/>
            <person name="Thoren M.H."/>
            <person name="Johannesson H."/>
        </authorList>
    </citation>
    <scope>NUCLEOTIDE SEQUENCE</scope>
    <source>
        <strain evidence="3">CBS 540.89</strain>
    </source>
</reference>
<comment type="caution">
    <text evidence="3">The sequence shown here is derived from an EMBL/GenBank/DDBJ whole genome shotgun (WGS) entry which is preliminary data.</text>
</comment>
<accession>A0AA40K666</accession>
<name>A0AA40K666_9PEZI</name>
<sequence length="697" mass="77342">MAATYQLHIKDIFDGLGPREKLYSHHLARAAWQGSRIVLRQTSPESEDIFDFILGLHKACGGQWSKLIDEHGVRREDVDCFLDYAGQFLAHLGNYYVSLSADGNRKVVPRVSADALRKMASISLATTSRLEKILGPLLAVAPYSLGFPGPSTQSAYYPGPEIITKDEIAAIAEIMEKHSIDPENTRLRKTVERTAPLFHILQASAESSPAIAELPTDNHALTVRITPGDHAAELSKVCAALKEAAKYTSNDTQVKLLHEYIESFNTGSTKAYRRSQKTWVTDLSPRVENIFGFVEPYRDPYGVRAEWEGIVSISDPDETRKLAGLVSASAKVISLLPWAVADENDGKGPFEASLFQAPDFAIVHALAYCASVVWDGVNLPNYSDIRETCGLKNILFWNRMAIRVESHPPSRHVHSSEAEPLKSHSQMVNFVTTSIHELIGHGSGKLLSETAPNIYNFDNRDLPMNPLTGKAIESWYKLGQTWTGVFGKLATTVEECRATLISYYLADEKDVLRLFGLEDENTVADFIYYVYLTIGVRGIDALASFNAEDQSWGDQHARGAFVILRHLLLDGGDVITVNHSPATGALHVHVNRSKILSHGKPSLGRLLLRLHLWRCTADIKSCKEFYEPLSTVDGQFETWRQTAVAAWSDETSSLVQSEPGSKIVQPNTFMTEDGRVELKVYDATNEGIIQSFLDRSI</sequence>
<gene>
    <name evidence="3" type="ORF">B0T21DRAFT_277985</name>
</gene>
<dbReference type="GO" id="GO:0008239">
    <property type="term" value="F:dipeptidyl-peptidase activity"/>
    <property type="evidence" value="ECO:0007669"/>
    <property type="project" value="TreeGrafter"/>
</dbReference>
<organism evidence="3 4">
    <name type="scientific">Apiosordaria backusii</name>
    <dbReference type="NCBI Taxonomy" id="314023"/>
    <lineage>
        <taxon>Eukaryota</taxon>
        <taxon>Fungi</taxon>
        <taxon>Dikarya</taxon>
        <taxon>Ascomycota</taxon>
        <taxon>Pezizomycotina</taxon>
        <taxon>Sordariomycetes</taxon>
        <taxon>Sordariomycetidae</taxon>
        <taxon>Sordariales</taxon>
        <taxon>Lasiosphaeriaceae</taxon>
        <taxon>Apiosordaria</taxon>
    </lineage>
</organism>
<keyword evidence="1" id="KW-0479">Metal-binding</keyword>
<proteinExistence type="predicted"/>
<dbReference type="Proteomes" id="UP001172159">
    <property type="component" value="Unassembled WGS sequence"/>
</dbReference>
<dbReference type="EMBL" id="JAUKTV010000001">
    <property type="protein sequence ID" value="KAK0747420.1"/>
    <property type="molecule type" value="Genomic_DNA"/>
</dbReference>
<keyword evidence="4" id="KW-1185">Reference proteome</keyword>
<dbReference type="PANTHER" id="PTHR23422">
    <property type="entry name" value="DIPEPTIDYL PEPTIDASE III-RELATED"/>
    <property type="match status" value="1"/>
</dbReference>
<keyword evidence="2" id="KW-0378">Hydrolase</keyword>
<dbReference type="GO" id="GO:0005737">
    <property type="term" value="C:cytoplasm"/>
    <property type="evidence" value="ECO:0007669"/>
    <property type="project" value="TreeGrafter"/>
</dbReference>
<protein>
    <submittedName>
        <fullName evidence="3">Dipeptidyl peptidase III</fullName>
    </submittedName>
</protein>
<evidence type="ECO:0000313" key="4">
    <source>
        <dbReference type="Proteomes" id="UP001172159"/>
    </source>
</evidence>
<dbReference type="GO" id="GO:0046872">
    <property type="term" value="F:metal ion binding"/>
    <property type="evidence" value="ECO:0007669"/>
    <property type="project" value="UniProtKB-KW"/>
</dbReference>
<dbReference type="Gene3D" id="3.30.540.30">
    <property type="match status" value="3"/>
</dbReference>
<evidence type="ECO:0000256" key="2">
    <source>
        <dbReference type="ARBA" id="ARBA00022801"/>
    </source>
</evidence>
<evidence type="ECO:0000256" key="1">
    <source>
        <dbReference type="ARBA" id="ARBA00022723"/>
    </source>
</evidence>
<dbReference type="PANTHER" id="PTHR23422:SF11">
    <property type="entry name" value="DIPEPTIDYL PEPTIDASE 3"/>
    <property type="match status" value="1"/>
</dbReference>
<dbReference type="Pfam" id="PF03571">
    <property type="entry name" value="Peptidase_M49"/>
    <property type="match status" value="1"/>
</dbReference>
<evidence type="ECO:0000313" key="3">
    <source>
        <dbReference type="EMBL" id="KAK0747420.1"/>
    </source>
</evidence>
<dbReference type="AlphaFoldDB" id="A0AA40K666"/>
<dbReference type="InterPro" id="IPR039461">
    <property type="entry name" value="Peptidase_M49"/>
</dbReference>